<dbReference type="GO" id="GO:0071949">
    <property type="term" value="F:FAD binding"/>
    <property type="evidence" value="ECO:0007669"/>
    <property type="project" value="InterPro"/>
</dbReference>
<dbReference type="SUPFAM" id="SSF56176">
    <property type="entry name" value="FAD-binding/transporter-associated domain-like"/>
    <property type="match status" value="1"/>
</dbReference>
<dbReference type="InterPro" id="IPR016167">
    <property type="entry name" value="FAD-bd_PCMH_sub1"/>
</dbReference>
<evidence type="ECO:0000256" key="2">
    <source>
        <dbReference type="ARBA" id="ARBA00005466"/>
    </source>
</evidence>
<dbReference type="SUPFAM" id="SSF51679">
    <property type="entry name" value="Bacterial luciferase-like"/>
    <property type="match status" value="1"/>
</dbReference>
<evidence type="ECO:0000256" key="1">
    <source>
        <dbReference type="ARBA" id="ARBA00001974"/>
    </source>
</evidence>
<evidence type="ECO:0000313" key="7">
    <source>
        <dbReference type="EMBL" id="MBA8811245.1"/>
    </source>
</evidence>
<dbReference type="AlphaFoldDB" id="A0A7W3PGI5"/>
<gene>
    <name evidence="7" type="ORF">FHX71_005252</name>
</gene>
<dbReference type="Pfam" id="PF08031">
    <property type="entry name" value="BBE"/>
    <property type="match status" value="1"/>
</dbReference>
<dbReference type="InterPro" id="IPR036661">
    <property type="entry name" value="Luciferase-like_sf"/>
</dbReference>
<dbReference type="InterPro" id="IPR011251">
    <property type="entry name" value="Luciferase-like_dom"/>
</dbReference>
<dbReference type="Gene3D" id="3.40.462.20">
    <property type="match status" value="1"/>
</dbReference>
<dbReference type="Gene3D" id="3.30.43.10">
    <property type="entry name" value="Uridine Diphospho-n-acetylenolpyruvylglucosamine Reductase, domain 2"/>
    <property type="match status" value="1"/>
</dbReference>
<dbReference type="PANTHER" id="PTHR42973">
    <property type="entry name" value="BINDING OXIDOREDUCTASE, PUTATIVE (AFU_ORTHOLOGUE AFUA_1G17690)-RELATED"/>
    <property type="match status" value="1"/>
</dbReference>
<evidence type="ECO:0000256" key="3">
    <source>
        <dbReference type="ARBA" id="ARBA00022630"/>
    </source>
</evidence>
<dbReference type="CDD" id="cd01097">
    <property type="entry name" value="Tetrahydromethanopterin_reductase"/>
    <property type="match status" value="1"/>
</dbReference>
<dbReference type="InterPro" id="IPR012951">
    <property type="entry name" value="BBE"/>
</dbReference>
<comment type="similarity">
    <text evidence="2">Belongs to the oxygen-dependent FAD-linked oxidoreductase family.</text>
</comment>
<dbReference type="PROSITE" id="PS51387">
    <property type="entry name" value="FAD_PCMH"/>
    <property type="match status" value="1"/>
</dbReference>
<dbReference type="Pfam" id="PF01565">
    <property type="entry name" value="FAD_binding_4"/>
    <property type="match status" value="1"/>
</dbReference>
<organism evidence="7 8">
    <name type="scientific">Promicromonospora sukumoe</name>
    <dbReference type="NCBI Taxonomy" id="88382"/>
    <lineage>
        <taxon>Bacteria</taxon>
        <taxon>Bacillati</taxon>
        <taxon>Actinomycetota</taxon>
        <taxon>Actinomycetes</taxon>
        <taxon>Micrococcales</taxon>
        <taxon>Promicromonosporaceae</taxon>
        <taxon>Promicromonospora</taxon>
    </lineage>
</organism>
<accession>A0A7W3PGI5</accession>
<reference evidence="7 8" key="1">
    <citation type="submission" date="2020-07" db="EMBL/GenBank/DDBJ databases">
        <title>Sequencing the genomes of 1000 actinobacteria strains.</title>
        <authorList>
            <person name="Klenk H.-P."/>
        </authorList>
    </citation>
    <scope>NUCLEOTIDE SEQUENCE [LARGE SCALE GENOMIC DNA]</scope>
    <source>
        <strain evidence="7 8">DSM 44121</strain>
    </source>
</reference>
<dbReference type="InterPro" id="IPR050416">
    <property type="entry name" value="FAD-linked_Oxidoreductase"/>
</dbReference>
<comment type="caution">
    <text evidence="7">The sequence shown here is derived from an EMBL/GenBank/DDBJ whole genome shotgun (WGS) entry which is preliminary data.</text>
</comment>
<dbReference type="InterPro" id="IPR016166">
    <property type="entry name" value="FAD-bd_PCMH"/>
</dbReference>
<dbReference type="Gene3D" id="3.30.465.10">
    <property type="match status" value="1"/>
</dbReference>
<sequence length="769" mass="81205">MTDYGHDLLFGTFITPSNSDPQVPVRLAQLSEQLGLDLVTFQDHPYQPSFLDTWTLMSWVAAQTERIHISGNVLNLGMRPPAHLARSAASLDLLSGGRFEMGVGTGGFWDAMVAMGAKRLTPGEGVTALEEGIEIMRGIWDAGNRTPLRVPGQFHQVDGAKRGPAPAHDIPIWLGAYKKRMLRLTGAKADGWLPSLPYFKDGDLARGNATIDEAAEEAGRSPSEIRRLLNLGGNINDRSSGPLQGPADQWVEELTLMALEDGVSGFIAMGDDPDQIRAFAEDVAPAVREAVAAERRSAGTAPAAARRGTAALAARRNGIDYDSLPPELAAHAVEPGDREYGAVRHNYLRSGAPGLVLRPQGVDEVAAGLAWVQKQDVEFAVRSAGHGISGRSTNDGGVVLSLSRMRSVEVVDEATRRVRIGAGATWGEVAEVLAPRGWAITSGDYGGVGVGGLATTGGIGFLGRLQGLTIDHVVAAEVVTADGRVLHASRDEHPDLFWALRGAGGNMGVVTWLEVEAGAVGNVVFSQMTLDASDTAGLLERWGATVEAAPRGLTSFMIIGGARRGQSPMAQLLTVFAAEGADADPDEAIAQLELLADAGPLLGHQAQLLPYSGVVRKEDAHHSGGGDPSARSGLLTHLDQGTSRAVERLLATGESYFTSIRATGGAGNDVAPDATAYAHRHQNFALSALGSDQDRLNQAWDAEVGPVMDGSYLSFDTDSRPERLLEAFPEPTLTRLREVKSVYDPSNVFRTNFPIPPAGPAAGSPGSDA</sequence>
<dbReference type="InterPro" id="IPR016169">
    <property type="entry name" value="FAD-bd_PCMH_sub2"/>
</dbReference>
<protein>
    <submittedName>
        <fullName evidence="7">FAD/FMN-containing dehydrogenase</fullName>
    </submittedName>
</protein>
<dbReference type="EMBL" id="JACGWV010000003">
    <property type="protein sequence ID" value="MBA8811245.1"/>
    <property type="molecule type" value="Genomic_DNA"/>
</dbReference>
<evidence type="ECO:0000259" key="6">
    <source>
        <dbReference type="PROSITE" id="PS51387"/>
    </source>
</evidence>
<proteinExistence type="inferred from homology"/>
<dbReference type="InterPro" id="IPR006094">
    <property type="entry name" value="Oxid_FAD_bind_N"/>
</dbReference>
<dbReference type="Gene3D" id="3.20.20.30">
    <property type="entry name" value="Luciferase-like domain"/>
    <property type="match status" value="1"/>
</dbReference>
<name>A0A7W3PGI5_9MICO</name>
<dbReference type="Pfam" id="PF00296">
    <property type="entry name" value="Bac_luciferase"/>
    <property type="match status" value="1"/>
</dbReference>
<dbReference type="GO" id="GO:0016705">
    <property type="term" value="F:oxidoreductase activity, acting on paired donors, with incorporation or reduction of molecular oxygen"/>
    <property type="evidence" value="ECO:0007669"/>
    <property type="project" value="InterPro"/>
</dbReference>
<keyword evidence="4" id="KW-0274">FAD</keyword>
<dbReference type="PANTHER" id="PTHR42973:SF39">
    <property type="entry name" value="FAD-BINDING PCMH-TYPE DOMAIN-CONTAINING PROTEIN"/>
    <property type="match status" value="1"/>
</dbReference>
<comment type="cofactor">
    <cofactor evidence="1">
        <name>FAD</name>
        <dbReference type="ChEBI" id="CHEBI:57692"/>
    </cofactor>
</comment>
<feature type="domain" description="FAD-binding PCMH-type" evidence="6">
    <location>
        <begin position="348"/>
        <end position="520"/>
    </location>
</feature>
<evidence type="ECO:0000256" key="5">
    <source>
        <dbReference type="ARBA" id="ARBA00023002"/>
    </source>
</evidence>
<keyword evidence="5" id="KW-0560">Oxidoreductase</keyword>
<evidence type="ECO:0000256" key="4">
    <source>
        <dbReference type="ARBA" id="ARBA00022827"/>
    </source>
</evidence>
<keyword evidence="8" id="KW-1185">Reference proteome</keyword>
<dbReference type="Proteomes" id="UP000540568">
    <property type="component" value="Unassembled WGS sequence"/>
</dbReference>
<evidence type="ECO:0000313" key="8">
    <source>
        <dbReference type="Proteomes" id="UP000540568"/>
    </source>
</evidence>
<dbReference type="InterPro" id="IPR036318">
    <property type="entry name" value="FAD-bd_PCMH-like_sf"/>
</dbReference>
<keyword evidence="3" id="KW-0285">Flavoprotein</keyword>
<dbReference type="RefSeq" id="WP_182620405.1">
    <property type="nucleotide sequence ID" value="NZ_BAAATF010000009.1"/>
</dbReference>